<keyword evidence="2" id="KW-1185">Reference proteome</keyword>
<name>A0A8X6G5G1_TRICU</name>
<accession>A0A8X6G5G1</accession>
<evidence type="ECO:0000313" key="1">
    <source>
        <dbReference type="EMBL" id="GFQ96581.1"/>
    </source>
</evidence>
<reference evidence="1" key="1">
    <citation type="submission" date="2020-07" db="EMBL/GenBank/DDBJ databases">
        <title>Multicomponent nature underlies the extraordinary mechanical properties of spider dragline silk.</title>
        <authorList>
            <person name="Kono N."/>
            <person name="Nakamura H."/>
            <person name="Mori M."/>
            <person name="Yoshida Y."/>
            <person name="Ohtoshi R."/>
            <person name="Malay A.D."/>
            <person name="Moran D.A.P."/>
            <person name="Tomita M."/>
            <person name="Numata K."/>
            <person name="Arakawa K."/>
        </authorList>
    </citation>
    <scope>NUCLEOTIDE SEQUENCE</scope>
</reference>
<dbReference type="Proteomes" id="UP000887116">
    <property type="component" value="Unassembled WGS sequence"/>
</dbReference>
<gene>
    <name evidence="1" type="primary">NCL1_23785</name>
    <name evidence="1" type="ORF">TNCT_62821</name>
</gene>
<proteinExistence type="predicted"/>
<dbReference type="OrthoDB" id="6436034at2759"/>
<organism evidence="1 2">
    <name type="scientific">Trichonephila clavata</name>
    <name type="common">Joro spider</name>
    <name type="synonym">Nephila clavata</name>
    <dbReference type="NCBI Taxonomy" id="2740835"/>
    <lineage>
        <taxon>Eukaryota</taxon>
        <taxon>Metazoa</taxon>
        <taxon>Ecdysozoa</taxon>
        <taxon>Arthropoda</taxon>
        <taxon>Chelicerata</taxon>
        <taxon>Arachnida</taxon>
        <taxon>Araneae</taxon>
        <taxon>Araneomorphae</taxon>
        <taxon>Entelegynae</taxon>
        <taxon>Araneoidea</taxon>
        <taxon>Nephilidae</taxon>
        <taxon>Trichonephila</taxon>
    </lineage>
</organism>
<comment type="caution">
    <text evidence="1">The sequence shown here is derived from an EMBL/GenBank/DDBJ whole genome shotgun (WGS) entry which is preliminary data.</text>
</comment>
<dbReference type="EMBL" id="BMAO01004731">
    <property type="protein sequence ID" value="GFQ96581.1"/>
    <property type="molecule type" value="Genomic_DNA"/>
</dbReference>
<evidence type="ECO:0000313" key="2">
    <source>
        <dbReference type="Proteomes" id="UP000887116"/>
    </source>
</evidence>
<dbReference type="AlphaFoldDB" id="A0A8X6G5G1"/>
<protein>
    <submittedName>
        <fullName evidence="1">F-box only protein 38</fullName>
    </submittedName>
</protein>
<dbReference type="Pfam" id="PF14223">
    <property type="entry name" value="Retrotran_gag_2"/>
    <property type="match status" value="1"/>
</dbReference>
<sequence length="106" mass="12265">MEAAGVERIQILNKSNWNLWKENMIFLLMERGGWSFIEGMEPPLDETTATRGDKSEYKQRQDRALATIYYGIDEQYRTLISSTTSPSKTWIILKEQFEPVSSVSVI</sequence>